<dbReference type="InterPro" id="IPR027328">
    <property type="entry name" value="MAPRE"/>
</dbReference>
<dbReference type="GO" id="GO:0009652">
    <property type="term" value="P:thigmotropism"/>
    <property type="evidence" value="ECO:0007669"/>
    <property type="project" value="UniProtKB-ARBA"/>
</dbReference>
<feature type="domain" description="Calponin-homology (CH)" evidence="12">
    <location>
        <begin position="1"/>
        <end position="89"/>
    </location>
</feature>
<evidence type="ECO:0000256" key="11">
    <source>
        <dbReference type="SAM" id="MobiDB-lite"/>
    </source>
</evidence>
<evidence type="ECO:0000256" key="5">
    <source>
        <dbReference type="ARBA" id="ARBA00022701"/>
    </source>
</evidence>
<sequence>MGSENGQRLRACSGAVQCQLMDAVHPGIVPMHKVNFEAKSEYEMIQNYKVLQDVFSKLKITKHIEVSKLVKGRPLDNLEFMQWMKAYCDSVNGGILNKYNALERREVCKGGKETSKKAATTQSSTKGPTAAAKVQSSQNSRRNEVSSAYPSNQSVKTSRPTSGGGPTYDKQVLISVGNVILIQLVEGLILISMQITELKLSVDSLEKERDYYFAKLRDIEILCQSPEIEHSPVVEAIKKILYATDNDASVVEEAQAMLSLHQQEAEPLSPIAEVSEERNSSETQKRKNIVNFDVDAAAMSTLSPRQRISDASDVHCSGSPLMTY</sequence>
<dbReference type="GO" id="GO:0005819">
    <property type="term" value="C:spindle"/>
    <property type="evidence" value="ECO:0007669"/>
    <property type="project" value="UniProtKB-SubCell"/>
</dbReference>
<evidence type="ECO:0000256" key="3">
    <source>
        <dbReference type="ARBA" id="ARBA00022490"/>
    </source>
</evidence>
<evidence type="ECO:0000256" key="1">
    <source>
        <dbReference type="ARBA" id="ARBA00004186"/>
    </source>
</evidence>
<dbReference type="PANTHER" id="PTHR10623">
    <property type="entry name" value="MICROTUBULE-ASSOCIATED PROTEIN RP/EB FAMILY MEMBER"/>
    <property type="match status" value="1"/>
</dbReference>
<comment type="similarity">
    <text evidence="2">Belongs to the MAPRE family.</text>
</comment>
<accession>A0A6A1VQ60</accession>
<proteinExistence type="inferred from homology"/>
<evidence type="ECO:0000259" key="12">
    <source>
        <dbReference type="PROSITE" id="PS50021"/>
    </source>
</evidence>
<dbReference type="Pfam" id="PF00307">
    <property type="entry name" value="CH"/>
    <property type="match status" value="1"/>
</dbReference>
<evidence type="ECO:0000256" key="10">
    <source>
        <dbReference type="PROSITE-ProRule" id="PRU00576"/>
    </source>
</evidence>
<dbReference type="GO" id="GO:0009524">
    <property type="term" value="C:phragmoplast"/>
    <property type="evidence" value="ECO:0007669"/>
    <property type="project" value="UniProtKB-SubCell"/>
</dbReference>
<evidence type="ECO:0000313" key="14">
    <source>
        <dbReference type="EMBL" id="KAB1214785.1"/>
    </source>
</evidence>
<keyword evidence="6" id="KW-0498">Mitosis</keyword>
<dbReference type="Proteomes" id="UP000516437">
    <property type="component" value="Chromosome 5"/>
</dbReference>
<keyword evidence="15" id="KW-1185">Reference proteome</keyword>
<dbReference type="InterPro" id="IPR036872">
    <property type="entry name" value="CH_dom_sf"/>
</dbReference>
<dbReference type="Pfam" id="PF03271">
    <property type="entry name" value="EB1"/>
    <property type="match status" value="1"/>
</dbReference>
<comment type="subcellular location">
    <subcellularLocation>
        <location evidence="9">Cytoplasm</location>
        <location evidence="9">Cytoskeleton</location>
        <location evidence="9">Phragmoplast</location>
    </subcellularLocation>
    <subcellularLocation>
        <location evidence="1">Cytoplasm</location>
        <location evidence="1">Cytoskeleton</location>
        <location evidence="1">Spindle</location>
    </subcellularLocation>
</comment>
<evidence type="ECO:0000256" key="2">
    <source>
        <dbReference type="ARBA" id="ARBA00010729"/>
    </source>
</evidence>
<organism evidence="14 15">
    <name type="scientific">Morella rubra</name>
    <name type="common">Chinese bayberry</name>
    <dbReference type="NCBI Taxonomy" id="262757"/>
    <lineage>
        <taxon>Eukaryota</taxon>
        <taxon>Viridiplantae</taxon>
        <taxon>Streptophyta</taxon>
        <taxon>Embryophyta</taxon>
        <taxon>Tracheophyta</taxon>
        <taxon>Spermatophyta</taxon>
        <taxon>Magnoliopsida</taxon>
        <taxon>eudicotyledons</taxon>
        <taxon>Gunneridae</taxon>
        <taxon>Pentapetalae</taxon>
        <taxon>rosids</taxon>
        <taxon>fabids</taxon>
        <taxon>Fagales</taxon>
        <taxon>Myricaceae</taxon>
        <taxon>Morella</taxon>
    </lineage>
</organism>
<feature type="compositionally biased region" description="Low complexity" evidence="11">
    <location>
        <begin position="117"/>
        <end position="126"/>
    </location>
</feature>
<evidence type="ECO:0000259" key="13">
    <source>
        <dbReference type="PROSITE" id="PS51230"/>
    </source>
</evidence>
<keyword evidence="3" id="KW-0963">Cytoplasm</keyword>
<dbReference type="PROSITE" id="PS51230">
    <property type="entry name" value="EB1_C"/>
    <property type="match status" value="1"/>
</dbReference>
<dbReference type="OrthoDB" id="2119228at2759"/>
<keyword evidence="8" id="KW-0131">Cell cycle</keyword>
<dbReference type="Gene3D" id="1.20.5.1430">
    <property type="match status" value="1"/>
</dbReference>
<dbReference type="GO" id="GO:0005874">
    <property type="term" value="C:microtubule"/>
    <property type="evidence" value="ECO:0007669"/>
    <property type="project" value="UniProtKB-KW"/>
</dbReference>
<dbReference type="InterPro" id="IPR001715">
    <property type="entry name" value="CH_dom"/>
</dbReference>
<feature type="region of interest" description="Disordered" evidence="11">
    <location>
        <begin position="110"/>
        <end position="166"/>
    </location>
</feature>
<keyword evidence="4" id="KW-0132">Cell division</keyword>
<dbReference type="Gene3D" id="1.10.418.10">
    <property type="entry name" value="Calponin-like domain"/>
    <property type="match status" value="1"/>
</dbReference>
<feature type="region of interest" description="Disordered" evidence="11">
    <location>
        <begin position="303"/>
        <end position="324"/>
    </location>
</feature>
<dbReference type="InterPro" id="IPR036133">
    <property type="entry name" value="EB1_C_sf"/>
</dbReference>
<dbReference type="InterPro" id="IPR004953">
    <property type="entry name" value="EB1_C"/>
</dbReference>
<name>A0A6A1VQ60_9ROSI</name>
<feature type="compositionally biased region" description="Polar residues" evidence="11">
    <location>
        <begin position="134"/>
        <end position="161"/>
    </location>
</feature>
<dbReference type="EMBL" id="RXIC02000023">
    <property type="protein sequence ID" value="KAB1214785.1"/>
    <property type="molecule type" value="Genomic_DNA"/>
</dbReference>
<comment type="caution">
    <text evidence="14">The sequence shown here is derived from an EMBL/GenBank/DDBJ whole genome shotgun (WGS) entry which is preliminary data.</text>
</comment>
<evidence type="ECO:0000256" key="8">
    <source>
        <dbReference type="ARBA" id="ARBA00023306"/>
    </source>
</evidence>
<evidence type="ECO:0000256" key="7">
    <source>
        <dbReference type="ARBA" id="ARBA00023212"/>
    </source>
</evidence>
<dbReference type="FunFam" id="1.20.5.1430:FF:000006">
    <property type="entry name" value="Microtubule-associated protein RP/EB family member 1C"/>
    <property type="match status" value="1"/>
</dbReference>
<dbReference type="PROSITE" id="PS50021">
    <property type="entry name" value="CH"/>
    <property type="match status" value="1"/>
</dbReference>
<gene>
    <name evidence="14" type="ORF">CJ030_MR5G017528</name>
</gene>
<evidence type="ECO:0000313" key="15">
    <source>
        <dbReference type="Proteomes" id="UP000516437"/>
    </source>
</evidence>
<keyword evidence="7" id="KW-0206">Cytoskeleton</keyword>
<protein>
    <submittedName>
        <fullName evidence="14">Microtubule-associated protein RP/EB family member 1C</fullName>
    </submittedName>
</protein>
<dbReference type="GO" id="GO:0008017">
    <property type="term" value="F:microtubule binding"/>
    <property type="evidence" value="ECO:0007669"/>
    <property type="project" value="InterPro"/>
</dbReference>
<reference evidence="14 15" key="1">
    <citation type="journal article" date="2019" name="Plant Biotechnol. J.">
        <title>The red bayberry genome and genetic basis of sex determination.</title>
        <authorList>
            <person name="Jia H.M."/>
            <person name="Jia H.J."/>
            <person name="Cai Q.L."/>
            <person name="Wang Y."/>
            <person name="Zhao H.B."/>
            <person name="Yang W.F."/>
            <person name="Wang G.Y."/>
            <person name="Li Y.H."/>
            <person name="Zhan D.L."/>
            <person name="Shen Y.T."/>
            <person name="Niu Q.F."/>
            <person name="Chang L."/>
            <person name="Qiu J."/>
            <person name="Zhao L."/>
            <person name="Xie H.B."/>
            <person name="Fu W.Y."/>
            <person name="Jin J."/>
            <person name="Li X.W."/>
            <person name="Jiao Y."/>
            <person name="Zhou C.C."/>
            <person name="Tu T."/>
            <person name="Chai C.Y."/>
            <person name="Gao J.L."/>
            <person name="Fan L.J."/>
            <person name="van de Weg E."/>
            <person name="Wang J.Y."/>
            <person name="Gao Z.S."/>
        </authorList>
    </citation>
    <scope>NUCLEOTIDE SEQUENCE [LARGE SCALE GENOMIC DNA]</scope>
    <source>
        <tissue evidence="14">Leaves</tissue>
    </source>
</reference>
<dbReference type="GO" id="GO:0051301">
    <property type="term" value="P:cell division"/>
    <property type="evidence" value="ECO:0007669"/>
    <property type="project" value="UniProtKB-KW"/>
</dbReference>
<dbReference type="SUPFAM" id="SSF140612">
    <property type="entry name" value="EB1 dimerisation domain-like"/>
    <property type="match status" value="1"/>
</dbReference>
<dbReference type="AlphaFoldDB" id="A0A6A1VQ60"/>
<keyword evidence="5 10" id="KW-0493">Microtubule</keyword>
<dbReference type="SUPFAM" id="SSF47576">
    <property type="entry name" value="Calponin-homology domain, CH-domain"/>
    <property type="match status" value="1"/>
</dbReference>
<feature type="domain" description="EB1 C-terminal" evidence="13">
    <location>
        <begin position="180"/>
        <end position="250"/>
    </location>
</feature>
<evidence type="ECO:0000256" key="6">
    <source>
        <dbReference type="ARBA" id="ARBA00022776"/>
    </source>
</evidence>
<evidence type="ECO:0000256" key="9">
    <source>
        <dbReference type="ARBA" id="ARBA00060413"/>
    </source>
</evidence>
<dbReference type="FunFam" id="1.10.418.10:FF:000028">
    <property type="entry name" value="RP/EB family microtubule-associated protein"/>
    <property type="match status" value="1"/>
</dbReference>
<evidence type="ECO:0000256" key="4">
    <source>
        <dbReference type="ARBA" id="ARBA00022618"/>
    </source>
</evidence>